<dbReference type="AlphaFoldDB" id="A0AAD6W5Q3"/>
<keyword evidence="2" id="KW-1185">Reference proteome</keyword>
<protein>
    <submittedName>
        <fullName evidence="1">Uncharacterized protein</fullName>
    </submittedName>
</protein>
<name>A0AAD6W5Q3_9ROSI</name>
<accession>A0AAD6W5Q3</accession>
<reference evidence="1 2" key="1">
    <citation type="journal article" date="2023" name="Mol. Ecol. Resour.">
        <title>Chromosome-level genome assembly of a triploid poplar Populus alba 'Berolinensis'.</title>
        <authorList>
            <person name="Chen S."/>
            <person name="Yu Y."/>
            <person name="Wang X."/>
            <person name="Wang S."/>
            <person name="Zhang T."/>
            <person name="Zhou Y."/>
            <person name="He R."/>
            <person name="Meng N."/>
            <person name="Wang Y."/>
            <person name="Liu W."/>
            <person name="Liu Z."/>
            <person name="Liu J."/>
            <person name="Guo Q."/>
            <person name="Huang H."/>
            <person name="Sederoff R.R."/>
            <person name="Wang G."/>
            <person name="Qu G."/>
            <person name="Chen S."/>
        </authorList>
    </citation>
    <scope>NUCLEOTIDE SEQUENCE [LARGE SCALE GENOMIC DNA]</scope>
    <source>
        <strain evidence="1">SC-2020</strain>
    </source>
</reference>
<comment type="caution">
    <text evidence="1">The sequence shown here is derived from an EMBL/GenBank/DDBJ whole genome shotgun (WGS) entry which is preliminary data.</text>
</comment>
<sequence length="81" mass="9197">MELDQELYLICYMDGTTLAIRDAVSASVLSRSFMITEGSKLGVPVVWFTLCRGWNQHSPWSCNTVQGYKWNMSTRTATTQN</sequence>
<evidence type="ECO:0000313" key="1">
    <source>
        <dbReference type="EMBL" id="KAJ7000157.1"/>
    </source>
</evidence>
<dbReference type="Proteomes" id="UP001164929">
    <property type="component" value="Chromosome 4"/>
</dbReference>
<proteinExistence type="predicted"/>
<organism evidence="1 2">
    <name type="scientific">Populus alba x Populus x berolinensis</name>
    <dbReference type="NCBI Taxonomy" id="444605"/>
    <lineage>
        <taxon>Eukaryota</taxon>
        <taxon>Viridiplantae</taxon>
        <taxon>Streptophyta</taxon>
        <taxon>Embryophyta</taxon>
        <taxon>Tracheophyta</taxon>
        <taxon>Spermatophyta</taxon>
        <taxon>Magnoliopsida</taxon>
        <taxon>eudicotyledons</taxon>
        <taxon>Gunneridae</taxon>
        <taxon>Pentapetalae</taxon>
        <taxon>rosids</taxon>
        <taxon>fabids</taxon>
        <taxon>Malpighiales</taxon>
        <taxon>Salicaceae</taxon>
        <taxon>Saliceae</taxon>
        <taxon>Populus</taxon>
    </lineage>
</organism>
<dbReference type="EMBL" id="JAQIZT010000004">
    <property type="protein sequence ID" value="KAJ7000157.1"/>
    <property type="molecule type" value="Genomic_DNA"/>
</dbReference>
<evidence type="ECO:0000313" key="2">
    <source>
        <dbReference type="Proteomes" id="UP001164929"/>
    </source>
</evidence>
<gene>
    <name evidence="1" type="ORF">NC653_010814</name>
</gene>